<keyword evidence="6" id="KW-1185">Reference proteome</keyword>
<dbReference type="AlphaFoldDB" id="A0A4R6UT93"/>
<dbReference type="InterPro" id="IPR036390">
    <property type="entry name" value="WH_DNA-bd_sf"/>
</dbReference>
<dbReference type="PANTHER" id="PTHR33154">
    <property type="entry name" value="TRANSCRIPTIONAL REGULATOR, ARSR FAMILY"/>
    <property type="match status" value="1"/>
</dbReference>
<protein>
    <submittedName>
        <fullName evidence="5">ArsR family transcriptional regulator</fullName>
    </submittedName>
</protein>
<evidence type="ECO:0000313" key="6">
    <source>
        <dbReference type="Proteomes" id="UP000295375"/>
    </source>
</evidence>
<keyword evidence="2" id="KW-0238">DNA-binding</keyword>
<dbReference type="InterPro" id="IPR001845">
    <property type="entry name" value="HTH_ArsR_DNA-bd_dom"/>
</dbReference>
<proteinExistence type="predicted"/>
<dbReference type="SMART" id="SM00418">
    <property type="entry name" value="HTH_ARSR"/>
    <property type="match status" value="1"/>
</dbReference>
<evidence type="ECO:0000256" key="3">
    <source>
        <dbReference type="ARBA" id="ARBA00023163"/>
    </source>
</evidence>
<dbReference type="InterPro" id="IPR051081">
    <property type="entry name" value="HTH_MetalResp_TranReg"/>
</dbReference>
<gene>
    <name evidence="5" type="ORF">EV696_104192</name>
</gene>
<reference evidence="5 6" key="1">
    <citation type="submission" date="2019-03" db="EMBL/GenBank/DDBJ databases">
        <title>Genomic Encyclopedia of Type Strains, Phase IV (KMG-IV): sequencing the most valuable type-strain genomes for metagenomic binning, comparative biology and taxonomic classification.</title>
        <authorList>
            <person name="Goeker M."/>
        </authorList>
    </citation>
    <scope>NUCLEOTIDE SEQUENCE [LARGE SCALE GENOMIC DNA]</scope>
    <source>
        <strain evidence="5 6">DSM 103792</strain>
    </source>
</reference>
<evidence type="ECO:0000256" key="1">
    <source>
        <dbReference type="ARBA" id="ARBA00023015"/>
    </source>
</evidence>
<dbReference type="Pfam" id="PF01022">
    <property type="entry name" value="HTH_5"/>
    <property type="match status" value="1"/>
</dbReference>
<dbReference type="Gene3D" id="1.10.10.10">
    <property type="entry name" value="Winged helix-like DNA-binding domain superfamily/Winged helix DNA-binding domain"/>
    <property type="match status" value="1"/>
</dbReference>
<dbReference type="InterPro" id="IPR011991">
    <property type="entry name" value="ArsR-like_HTH"/>
</dbReference>
<dbReference type="NCBIfam" id="NF033788">
    <property type="entry name" value="HTH_metalloreg"/>
    <property type="match status" value="1"/>
</dbReference>
<evidence type="ECO:0000259" key="4">
    <source>
        <dbReference type="PROSITE" id="PS50987"/>
    </source>
</evidence>
<dbReference type="PANTHER" id="PTHR33154:SF15">
    <property type="entry name" value="REGULATORY PROTEIN ARSR"/>
    <property type="match status" value="1"/>
</dbReference>
<accession>A0A4R6UT93</accession>
<sequence>MNKPASSCCDAPAKSAPGPAIDADELATICKALAHPARVTLLKYLADYGTCYFGKLTDVLPLAPSTISNHVSILKEAGLIEGSSDEQRICYCVNRDRLNYLKHLIDQF</sequence>
<dbReference type="OrthoDB" id="9790747at2"/>
<name>A0A4R6UT93_9GAMM</name>
<comment type="caution">
    <text evidence="5">The sequence shown here is derived from an EMBL/GenBank/DDBJ whole genome shotgun (WGS) entry which is preliminary data.</text>
</comment>
<dbReference type="PROSITE" id="PS50987">
    <property type="entry name" value="HTH_ARSR_2"/>
    <property type="match status" value="1"/>
</dbReference>
<dbReference type="EMBL" id="SNYM01000004">
    <property type="protein sequence ID" value="TDQ49486.1"/>
    <property type="molecule type" value="Genomic_DNA"/>
</dbReference>
<keyword evidence="1" id="KW-0805">Transcription regulation</keyword>
<dbReference type="GO" id="GO:0003677">
    <property type="term" value="F:DNA binding"/>
    <property type="evidence" value="ECO:0007669"/>
    <property type="project" value="UniProtKB-KW"/>
</dbReference>
<keyword evidence="3" id="KW-0804">Transcription</keyword>
<dbReference type="RefSeq" id="WP_133589116.1">
    <property type="nucleotide sequence ID" value="NZ_CP037953.1"/>
</dbReference>
<dbReference type="CDD" id="cd00090">
    <property type="entry name" value="HTH_ARSR"/>
    <property type="match status" value="1"/>
</dbReference>
<dbReference type="Proteomes" id="UP000295375">
    <property type="component" value="Unassembled WGS sequence"/>
</dbReference>
<dbReference type="SUPFAM" id="SSF46785">
    <property type="entry name" value="Winged helix' DNA-binding domain"/>
    <property type="match status" value="1"/>
</dbReference>
<evidence type="ECO:0000256" key="2">
    <source>
        <dbReference type="ARBA" id="ARBA00023125"/>
    </source>
</evidence>
<organism evidence="5 6">
    <name type="scientific">Permianibacter aggregans</name>
    <dbReference type="NCBI Taxonomy" id="1510150"/>
    <lineage>
        <taxon>Bacteria</taxon>
        <taxon>Pseudomonadati</taxon>
        <taxon>Pseudomonadota</taxon>
        <taxon>Gammaproteobacteria</taxon>
        <taxon>Pseudomonadales</taxon>
        <taxon>Pseudomonadaceae</taxon>
        <taxon>Permianibacter</taxon>
    </lineage>
</organism>
<evidence type="ECO:0000313" key="5">
    <source>
        <dbReference type="EMBL" id="TDQ49486.1"/>
    </source>
</evidence>
<dbReference type="GO" id="GO:0003700">
    <property type="term" value="F:DNA-binding transcription factor activity"/>
    <property type="evidence" value="ECO:0007669"/>
    <property type="project" value="InterPro"/>
</dbReference>
<feature type="domain" description="HTH arsR-type" evidence="4">
    <location>
        <begin position="18"/>
        <end position="108"/>
    </location>
</feature>
<dbReference type="InterPro" id="IPR036388">
    <property type="entry name" value="WH-like_DNA-bd_sf"/>
</dbReference>